<dbReference type="RefSeq" id="WP_381028575.1">
    <property type="nucleotide sequence ID" value="NZ_JBHSNY010000012.1"/>
</dbReference>
<evidence type="ECO:0000313" key="2">
    <source>
        <dbReference type="EMBL" id="MFC5638126.1"/>
    </source>
</evidence>
<protein>
    <submittedName>
        <fullName evidence="2">DUF6817 domain-containing protein</fullName>
    </submittedName>
</protein>
<dbReference type="Pfam" id="PF20680">
    <property type="entry name" value="DUF6817"/>
    <property type="match status" value="1"/>
</dbReference>
<dbReference type="Proteomes" id="UP001596154">
    <property type="component" value="Unassembled WGS sequence"/>
</dbReference>
<feature type="domain" description="DUF6817" evidence="1">
    <location>
        <begin position="2"/>
        <end position="29"/>
    </location>
</feature>
<sequence length="99" mass="10980">MSLDRRADLVAVIGPEAEAIVHLYTSCDRTATYPSLSDLGCPFHDRFIGRVHVPAPQLRRDFAEITAANELDLARTDPAFRARWGPELLALFTRISGPC</sequence>
<organism evidence="2 3">
    <name type="scientific">Streptomyces bullii</name>
    <dbReference type="NCBI Taxonomy" id="349910"/>
    <lineage>
        <taxon>Bacteria</taxon>
        <taxon>Bacillati</taxon>
        <taxon>Actinomycetota</taxon>
        <taxon>Actinomycetes</taxon>
        <taxon>Kitasatosporales</taxon>
        <taxon>Streptomycetaceae</taxon>
        <taxon>Streptomyces</taxon>
    </lineage>
</organism>
<gene>
    <name evidence="2" type="ORF">ACFPZJ_31040</name>
</gene>
<name>A0ABW0V0S9_9ACTN</name>
<evidence type="ECO:0000313" key="3">
    <source>
        <dbReference type="Proteomes" id="UP001596154"/>
    </source>
</evidence>
<evidence type="ECO:0000259" key="1">
    <source>
        <dbReference type="Pfam" id="PF20680"/>
    </source>
</evidence>
<proteinExistence type="predicted"/>
<dbReference type="EMBL" id="JBHSNY010000012">
    <property type="protein sequence ID" value="MFC5638126.1"/>
    <property type="molecule type" value="Genomic_DNA"/>
</dbReference>
<accession>A0ABW0V0S9</accession>
<comment type="caution">
    <text evidence="2">The sequence shown here is derived from an EMBL/GenBank/DDBJ whole genome shotgun (WGS) entry which is preliminary data.</text>
</comment>
<reference evidence="3" key="1">
    <citation type="journal article" date="2019" name="Int. J. Syst. Evol. Microbiol.">
        <title>The Global Catalogue of Microorganisms (GCM) 10K type strain sequencing project: providing services to taxonomists for standard genome sequencing and annotation.</title>
        <authorList>
            <consortium name="The Broad Institute Genomics Platform"/>
            <consortium name="The Broad Institute Genome Sequencing Center for Infectious Disease"/>
            <person name="Wu L."/>
            <person name="Ma J."/>
        </authorList>
    </citation>
    <scope>NUCLEOTIDE SEQUENCE [LARGE SCALE GENOMIC DNA]</scope>
    <source>
        <strain evidence="3">CGMCC 4.7248</strain>
    </source>
</reference>
<dbReference type="InterPro" id="IPR049202">
    <property type="entry name" value="DUF6817"/>
</dbReference>
<keyword evidence="3" id="KW-1185">Reference proteome</keyword>